<sequence>MKLYRRLFISAALFLVSVDLVHSIEKEQMASRDPVHLRTRRLADGEERNYNIPEYVLRIGFRPLKLTAKKGISLLKGKFHDMRAKAKIQSMTTKPETRQFFRQLKEET</sequence>
<dbReference type="RefSeq" id="XP_024586496.1">
    <property type="nucleotide sequence ID" value="XM_024721393.1"/>
</dbReference>
<evidence type="ECO:0000313" key="3">
    <source>
        <dbReference type="Proteomes" id="UP000054928"/>
    </source>
</evidence>
<reference evidence="3" key="1">
    <citation type="submission" date="2014-09" db="EMBL/GenBank/DDBJ databases">
        <authorList>
            <person name="Sharma Rahul"/>
            <person name="Thines Marco"/>
        </authorList>
    </citation>
    <scope>NUCLEOTIDE SEQUENCE [LARGE SCALE GENOMIC DNA]</scope>
</reference>
<proteinExistence type="predicted"/>
<keyword evidence="1" id="KW-0732">Signal</keyword>
<keyword evidence="3" id="KW-1185">Reference proteome</keyword>
<dbReference type="EMBL" id="CCYD01003101">
    <property type="protein sequence ID" value="CEG50127.1"/>
    <property type="molecule type" value="Genomic_DNA"/>
</dbReference>
<accession>A0A0P1B5M8</accession>
<organism evidence="2 3">
    <name type="scientific">Plasmopara halstedii</name>
    <name type="common">Downy mildew of sunflower</name>
    <dbReference type="NCBI Taxonomy" id="4781"/>
    <lineage>
        <taxon>Eukaryota</taxon>
        <taxon>Sar</taxon>
        <taxon>Stramenopiles</taxon>
        <taxon>Oomycota</taxon>
        <taxon>Peronosporomycetes</taxon>
        <taxon>Peronosporales</taxon>
        <taxon>Peronosporaceae</taxon>
        <taxon>Plasmopara</taxon>
    </lineage>
</organism>
<name>A0A0P1B5M8_PLAHL</name>
<dbReference type="Proteomes" id="UP000054928">
    <property type="component" value="Unassembled WGS sequence"/>
</dbReference>
<dbReference type="GeneID" id="36402908"/>
<evidence type="ECO:0000256" key="1">
    <source>
        <dbReference type="SAM" id="SignalP"/>
    </source>
</evidence>
<protein>
    <submittedName>
        <fullName evidence="2">RxLR-like protein</fullName>
    </submittedName>
</protein>
<feature type="chain" id="PRO_5006059207" evidence="1">
    <location>
        <begin position="24"/>
        <end position="108"/>
    </location>
</feature>
<dbReference type="AlphaFoldDB" id="A0A0P1B5M8"/>
<evidence type="ECO:0000313" key="2">
    <source>
        <dbReference type="EMBL" id="CEG50127.1"/>
    </source>
</evidence>
<feature type="signal peptide" evidence="1">
    <location>
        <begin position="1"/>
        <end position="23"/>
    </location>
</feature>